<keyword evidence="1" id="KW-0812">Transmembrane</keyword>
<dbReference type="Proteomes" id="UP001398420">
    <property type="component" value="Unassembled WGS sequence"/>
</dbReference>
<gene>
    <name evidence="2" type="ORF">AAF454_07035</name>
</gene>
<organism evidence="2 3">
    <name type="scientific">Kurthia gibsonii</name>
    <dbReference type="NCBI Taxonomy" id="33946"/>
    <lineage>
        <taxon>Bacteria</taxon>
        <taxon>Bacillati</taxon>
        <taxon>Bacillota</taxon>
        <taxon>Bacilli</taxon>
        <taxon>Bacillales</taxon>
        <taxon>Caryophanaceae</taxon>
        <taxon>Kurthia</taxon>
    </lineage>
</organism>
<feature type="transmembrane region" description="Helical" evidence="1">
    <location>
        <begin position="63"/>
        <end position="84"/>
    </location>
</feature>
<proteinExistence type="predicted"/>
<keyword evidence="1" id="KW-0472">Membrane</keyword>
<dbReference type="RefSeq" id="WP_068453789.1">
    <property type="nucleotide sequence ID" value="NZ_JALKQX010000002.1"/>
</dbReference>
<sequence length="85" mass="10132">MKLKGLINVIIVMWVVLNLKDMQWDNPHIFTKIVVMVAVLWLLGRDFLQFEQQQKHEKIGRTVFLGVLIGYLLYELEGYIFTYFL</sequence>
<evidence type="ECO:0000313" key="2">
    <source>
        <dbReference type="EMBL" id="MEL5988171.1"/>
    </source>
</evidence>
<comment type="caution">
    <text evidence="2">The sequence shown here is derived from an EMBL/GenBank/DDBJ whole genome shotgun (WGS) entry which is preliminary data.</text>
</comment>
<accession>A0ABU9LKG5</accession>
<reference evidence="2 3" key="1">
    <citation type="submission" date="2024-04" db="EMBL/GenBank/DDBJ databases">
        <authorList>
            <person name="Wu Y.S."/>
            <person name="Zhang L."/>
        </authorList>
    </citation>
    <scope>NUCLEOTIDE SEQUENCE [LARGE SCALE GENOMIC DNA]</scope>
    <source>
        <strain evidence="2 3">KG-01</strain>
    </source>
</reference>
<evidence type="ECO:0000256" key="1">
    <source>
        <dbReference type="SAM" id="Phobius"/>
    </source>
</evidence>
<keyword evidence="3" id="KW-1185">Reference proteome</keyword>
<protein>
    <recommendedName>
        <fullName evidence="4">DUF4181 domain-containing protein</fullName>
    </recommendedName>
</protein>
<evidence type="ECO:0000313" key="3">
    <source>
        <dbReference type="Proteomes" id="UP001398420"/>
    </source>
</evidence>
<name>A0ABU9LKG5_9BACL</name>
<feature type="transmembrane region" description="Helical" evidence="1">
    <location>
        <begin position="27"/>
        <end position="43"/>
    </location>
</feature>
<keyword evidence="1" id="KW-1133">Transmembrane helix</keyword>
<evidence type="ECO:0008006" key="4">
    <source>
        <dbReference type="Google" id="ProtNLM"/>
    </source>
</evidence>
<dbReference type="EMBL" id="JBCEWA010000004">
    <property type="protein sequence ID" value="MEL5988171.1"/>
    <property type="molecule type" value="Genomic_DNA"/>
</dbReference>